<evidence type="ECO:0000313" key="2">
    <source>
        <dbReference type="EMBL" id="PVI00432.1"/>
    </source>
</evidence>
<keyword evidence="1" id="KW-0812">Transmembrane</keyword>
<keyword evidence="1" id="KW-0472">Membrane</keyword>
<proteinExistence type="predicted"/>
<accession>A0A2V1DRD6</accession>
<feature type="transmembrane region" description="Helical" evidence="1">
    <location>
        <begin position="390"/>
        <end position="415"/>
    </location>
</feature>
<sequence length="508" mass="58728">MLRLQRQKVLDECKWEPENGQLRYIEARTFANTGRHAITSENYEEGDLSDEDIDDWLHQRGRFTRPTSRLGKEEGSIRLLICERLGFHPLRFGLSKASFLAVENELGLPTEMLPLFKFNGGGHSYYFRPSASHDQIPEQLVITIKVPQMYQVANYGLCLTHSFKTHVTLGFMFGWNMINDESWGKSMSIERPRYLKPHSSQISELIKSEILNCGHPLLLPVILFEDHIYNADRYKGFDLSPRTTRLEEQLGVTKAGRNVLSSPFDFGAKSRSMTVERRFEIITDINTTVTEVITFMVNLKWDNRYCQFLRDMSIDIRKFTDFTQGGEPNLESTIETLATLTVSILEHAESIKGRLDIQLNVLYNLVTQVDSNLNATIAATTGLDSVAMKALAFVTTVFLPPTFTLFSMSMFDWQADGRAQSSNPNEGTKVVSNYFWMYWVISVPLTIVVLLTWRIWWHREKKHYQKKYPHAKLDRFFLHTDDSNVSIVLKRLITKMWKPKKVEDIELI</sequence>
<keyword evidence="1" id="KW-1133">Transmembrane helix</keyword>
<keyword evidence="3" id="KW-1185">Reference proteome</keyword>
<reference evidence="2 3" key="1">
    <citation type="journal article" date="2018" name="Sci. Rep.">
        <title>Comparative genomics provides insights into the lifestyle and reveals functional heterogeneity of dark septate endophytic fungi.</title>
        <authorList>
            <person name="Knapp D.G."/>
            <person name="Nemeth J.B."/>
            <person name="Barry K."/>
            <person name="Hainaut M."/>
            <person name="Henrissat B."/>
            <person name="Johnson J."/>
            <person name="Kuo A."/>
            <person name="Lim J.H.P."/>
            <person name="Lipzen A."/>
            <person name="Nolan M."/>
            <person name="Ohm R.A."/>
            <person name="Tamas L."/>
            <person name="Grigoriev I.V."/>
            <person name="Spatafora J.W."/>
            <person name="Nagy L.G."/>
            <person name="Kovacs G.M."/>
        </authorList>
    </citation>
    <scope>NUCLEOTIDE SEQUENCE [LARGE SCALE GENOMIC DNA]</scope>
    <source>
        <strain evidence="2 3">DSE2036</strain>
    </source>
</reference>
<dbReference type="Proteomes" id="UP000244855">
    <property type="component" value="Unassembled WGS sequence"/>
</dbReference>
<dbReference type="STRING" id="97972.A0A2V1DRD6"/>
<name>A0A2V1DRD6_9PLEO</name>
<evidence type="ECO:0000313" key="3">
    <source>
        <dbReference type="Proteomes" id="UP000244855"/>
    </source>
</evidence>
<dbReference type="AlphaFoldDB" id="A0A2V1DRD6"/>
<organism evidence="2 3">
    <name type="scientific">Periconia macrospinosa</name>
    <dbReference type="NCBI Taxonomy" id="97972"/>
    <lineage>
        <taxon>Eukaryota</taxon>
        <taxon>Fungi</taxon>
        <taxon>Dikarya</taxon>
        <taxon>Ascomycota</taxon>
        <taxon>Pezizomycotina</taxon>
        <taxon>Dothideomycetes</taxon>
        <taxon>Pleosporomycetidae</taxon>
        <taxon>Pleosporales</taxon>
        <taxon>Massarineae</taxon>
        <taxon>Periconiaceae</taxon>
        <taxon>Periconia</taxon>
    </lineage>
</organism>
<dbReference type="Gene3D" id="1.20.58.340">
    <property type="entry name" value="Magnesium transport protein CorA, transmembrane region"/>
    <property type="match status" value="1"/>
</dbReference>
<evidence type="ECO:0008006" key="4">
    <source>
        <dbReference type="Google" id="ProtNLM"/>
    </source>
</evidence>
<evidence type="ECO:0000256" key="1">
    <source>
        <dbReference type="SAM" id="Phobius"/>
    </source>
</evidence>
<feature type="transmembrane region" description="Helical" evidence="1">
    <location>
        <begin position="435"/>
        <end position="457"/>
    </location>
</feature>
<dbReference type="EMBL" id="KZ805373">
    <property type="protein sequence ID" value="PVI00432.1"/>
    <property type="molecule type" value="Genomic_DNA"/>
</dbReference>
<gene>
    <name evidence="2" type="ORF">DM02DRAFT_592717</name>
</gene>
<protein>
    <recommendedName>
        <fullName evidence="4">Cora-domain-containing protein</fullName>
    </recommendedName>
</protein>
<dbReference type="OrthoDB" id="1046782at2759"/>